<dbReference type="RefSeq" id="WP_252581097.1">
    <property type="nucleotide sequence ID" value="NZ_CP071527.1"/>
</dbReference>
<keyword evidence="2" id="KW-1185">Reference proteome</keyword>
<gene>
    <name evidence="1" type="ORF">ACD661_13615</name>
</gene>
<organism evidence="1 2">
    <name type="scientific">Legionella lytica</name>
    <dbReference type="NCBI Taxonomy" id="96232"/>
    <lineage>
        <taxon>Bacteria</taxon>
        <taxon>Pseudomonadati</taxon>
        <taxon>Pseudomonadota</taxon>
        <taxon>Gammaproteobacteria</taxon>
        <taxon>Legionellales</taxon>
        <taxon>Legionellaceae</taxon>
        <taxon>Legionella</taxon>
    </lineage>
</organism>
<protein>
    <submittedName>
        <fullName evidence="1">Uncharacterized protein</fullName>
    </submittedName>
</protein>
<dbReference type="Proteomes" id="UP001615550">
    <property type="component" value="Unassembled WGS sequence"/>
</dbReference>
<sequence length="67" mass="8208">MLISPEKDENKIQFRVRIKASVFKEIEDYCEWAGIQYKDYFIQQACQYIFEKDESWINHKNQKVKES</sequence>
<accession>A0ABW8DA63</accession>
<comment type="caution">
    <text evidence="1">The sequence shown here is derived from an EMBL/GenBank/DDBJ whole genome shotgun (WGS) entry which is preliminary data.</text>
</comment>
<dbReference type="EMBL" id="JBGORX010000007">
    <property type="protein sequence ID" value="MFJ1269599.1"/>
    <property type="molecule type" value="Genomic_DNA"/>
</dbReference>
<evidence type="ECO:0000313" key="2">
    <source>
        <dbReference type="Proteomes" id="UP001615550"/>
    </source>
</evidence>
<reference evidence="1 2" key="1">
    <citation type="submission" date="2024-08" db="EMBL/GenBank/DDBJ databases">
        <title>Draft Genome Sequence of Legionella lytica strain DSB2004, Isolated From a Fire Sprinkler System.</title>
        <authorList>
            <person name="Everhart A.D."/>
            <person name="Kidane D.T."/>
            <person name="Farone A.L."/>
            <person name="Farone M.B."/>
        </authorList>
    </citation>
    <scope>NUCLEOTIDE SEQUENCE [LARGE SCALE GENOMIC DNA]</scope>
    <source>
        <strain evidence="1 2">DSB2004</strain>
    </source>
</reference>
<name>A0ABW8DA63_9GAMM</name>
<proteinExistence type="predicted"/>
<evidence type="ECO:0000313" key="1">
    <source>
        <dbReference type="EMBL" id="MFJ1269599.1"/>
    </source>
</evidence>